<sequence>MSRRLSDVNGNKTSSNDSSTNEKSNTGSPDGGVSREKCNFTSLGMTIHEKKWTDGSVPLGSVFANLAKLGKETMQRKTLAFAVAAEALEEANAIECIIRNLRYCDLLFT</sequence>
<feature type="domain" description="DUF6857" evidence="2">
    <location>
        <begin position="47"/>
        <end position="102"/>
    </location>
</feature>
<dbReference type="InterPro" id="IPR010341">
    <property type="entry name" value="DUF936_pln"/>
</dbReference>
<evidence type="ECO:0000256" key="1">
    <source>
        <dbReference type="SAM" id="MobiDB-lite"/>
    </source>
</evidence>
<comment type="caution">
    <text evidence="3">The sequence shown here is derived from an EMBL/GenBank/DDBJ whole genome shotgun (WGS) entry which is preliminary data.</text>
</comment>
<dbReference type="Proteomes" id="UP001341840">
    <property type="component" value="Unassembled WGS sequence"/>
</dbReference>
<evidence type="ECO:0000313" key="3">
    <source>
        <dbReference type="EMBL" id="MED6200182.1"/>
    </source>
</evidence>
<evidence type="ECO:0000313" key="4">
    <source>
        <dbReference type="Proteomes" id="UP001341840"/>
    </source>
</evidence>
<name>A0ABU6XQ68_9FABA</name>
<proteinExistence type="predicted"/>
<feature type="region of interest" description="Disordered" evidence="1">
    <location>
        <begin position="1"/>
        <end position="36"/>
    </location>
</feature>
<dbReference type="InterPro" id="IPR049172">
    <property type="entry name" value="DUF6857_pln"/>
</dbReference>
<organism evidence="3 4">
    <name type="scientific">Stylosanthes scabra</name>
    <dbReference type="NCBI Taxonomy" id="79078"/>
    <lineage>
        <taxon>Eukaryota</taxon>
        <taxon>Viridiplantae</taxon>
        <taxon>Streptophyta</taxon>
        <taxon>Embryophyta</taxon>
        <taxon>Tracheophyta</taxon>
        <taxon>Spermatophyta</taxon>
        <taxon>Magnoliopsida</taxon>
        <taxon>eudicotyledons</taxon>
        <taxon>Gunneridae</taxon>
        <taxon>Pentapetalae</taxon>
        <taxon>rosids</taxon>
        <taxon>fabids</taxon>
        <taxon>Fabales</taxon>
        <taxon>Fabaceae</taxon>
        <taxon>Papilionoideae</taxon>
        <taxon>50 kb inversion clade</taxon>
        <taxon>dalbergioids sensu lato</taxon>
        <taxon>Dalbergieae</taxon>
        <taxon>Pterocarpus clade</taxon>
        <taxon>Stylosanthes</taxon>
    </lineage>
</organism>
<dbReference type="Pfam" id="PF21647">
    <property type="entry name" value="DUF6857"/>
    <property type="match status" value="1"/>
</dbReference>
<feature type="compositionally biased region" description="Polar residues" evidence="1">
    <location>
        <begin position="8"/>
        <end position="28"/>
    </location>
</feature>
<gene>
    <name evidence="3" type="ORF">PIB30_082576</name>
</gene>
<dbReference type="EMBL" id="JASCZI010212722">
    <property type="protein sequence ID" value="MED6200182.1"/>
    <property type="molecule type" value="Genomic_DNA"/>
</dbReference>
<reference evidence="3 4" key="1">
    <citation type="journal article" date="2023" name="Plants (Basel)">
        <title>Bridging the Gap: Combining Genomics and Transcriptomics Approaches to Understand Stylosanthes scabra, an Orphan Legume from the Brazilian Caatinga.</title>
        <authorList>
            <person name="Ferreira-Neto J.R.C."/>
            <person name="da Silva M.D."/>
            <person name="Binneck E."/>
            <person name="de Melo N.F."/>
            <person name="da Silva R.H."/>
            <person name="de Melo A.L.T.M."/>
            <person name="Pandolfi V."/>
            <person name="Bustamante F.O."/>
            <person name="Brasileiro-Vidal A.C."/>
            <person name="Benko-Iseppon A.M."/>
        </authorList>
    </citation>
    <scope>NUCLEOTIDE SEQUENCE [LARGE SCALE GENOMIC DNA]</scope>
    <source>
        <tissue evidence="3">Leaves</tissue>
    </source>
</reference>
<dbReference type="PANTHER" id="PTHR31928:SF3">
    <property type="entry name" value="EXPRESSED PROTEIN"/>
    <property type="match status" value="1"/>
</dbReference>
<protein>
    <recommendedName>
        <fullName evidence="2">DUF6857 domain-containing protein</fullName>
    </recommendedName>
</protein>
<evidence type="ECO:0000259" key="2">
    <source>
        <dbReference type="Pfam" id="PF21647"/>
    </source>
</evidence>
<keyword evidence="4" id="KW-1185">Reference proteome</keyword>
<dbReference type="PANTHER" id="PTHR31928">
    <property type="entry name" value="EXPRESSED PROTEIN"/>
    <property type="match status" value="1"/>
</dbReference>
<accession>A0ABU6XQ68</accession>